<dbReference type="EMBL" id="CP001324">
    <property type="protein sequence ID" value="ACO61680.1"/>
    <property type="molecule type" value="Genomic_DNA"/>
</dbReference>
<dbReference type="InParanoid" id="C1E156"/>
<name>C1E156_MICCC</name>
<dbReference type="InterPro" id="IPR030392">
    <property type="entry name" value="S74_ICA"/>
</dbReference>
<evidence type="ECO:0000256" key="1">
    <source>
        <dbReference type="SAM" id="Coils"/>
    </source>
</evidence>
<feature type="coiled-coil region" evidence="1">
    <location>
        <begin position="437"/>
        <end position="486"/>
    </location>
</feature>
<dbReference type="InterPro" id="IPR036388">
    <property type="entry name" value="WH-like_DNA-bd_sf"/>
</dbReference>
<dbReference type="Pfam" id="PF13884">
    <property type="entry name" value="Peptidase_S74"/>
    <property type="match status" value="1"/>
</dbReference>
<protein>
    <recommendedName>
        <fullName evidence="2">Peptidase S74 domain-containing protein</fullName>
    </recommendedName>
</protein>
<dbReference type="AlphaFoldDB" id="C1E156"/>
<dbReference type="RefSeq" id="XP_002500422.1">
    <property type="nucleotide sequence ID" value="XM_002500376.1"/>
</dbReference>
<sequence>MAVTSTFGVTSDFTVNTDKFIVNATNGNTKMTGNLEMSGDTATLTHSGSTGGLAISSAQHVDVESVRFTTNQIGSTGDPDLITLTDNKVSISGQTLEMSGSTSRLQHTGTTSLAISSTNGHITIAGGSGDYVDVESVRFTDDYIGISGDTDIIRLTSTGSQATVAMVADVDVTGTMDVSSDFAVNTNSFKVTGTNGNTEILGSLTMKAVSGIITHDGASGSLAISSSTGPVTIAGQSTGGYVDVESVRFTDNQIGINGDADIITLTSLSGTSTVAFANKITTGDLATLNSATVTTTLHSGGDLTVGTGPKLTVAASSGDVVTAGKIAVAGSHGDATKALYVTGSVYATGAVTSASDSRFKRDVRSIHDPLAIVRSLEPVTFTFKRDAFPTRDFPVETQAGFLAQDLERVLPHLVTEDDEGYKGVAYERLGVYAVAGVKALDESMERLDESMERLDESMERLQNDTVARLEARVVELERALAALVSRASGPTPAGR</sequence>
<dbReference type="Proteomes" id="UP000002009">
    <property type="component" value="Chromosome 3"/>
</dbReference>
<dbReference type="KEGG" id="mis:MICPUN_107881"/>
<feature type="domain" description="Peptidase S74" evidence="2">
    <location>
        <begin position="355"/>
        <end position="454"/>
    </location>
</feature>
<keyword evidence="1" id="KW-0175">Coiled coil</keyword>
<evidence type="ECO:0000259" key="2">
    <source>
        <dbReference type="PROSITE" id="PS51688"/>
    </source>
</evidence>
<dbReference type="GeneID" id="8242043"/>
<proteinExistence type="predicted"/>
<dbReference type="OrthoDB" id="125614at2759"/>
<keyword evidence="4" id="KW-1185">Reference proteome</keyword>
<accession>C1E156</accession>
<evidence type="ECO:0000313" key="3">
    <source>
        <dbReference type="EMBL" id="ACO61680.1"/>
    </source>
</evidence>
<reference evidence="3 4" key="1">
    <citation type="journal article" date="2009" name="Science">
        <title>Green evolution and dynamic adaptations revealed by genomes of the marine picoeukaryotes Micromonas.</title>
        <authorList>
            <person name="Worden A.Z."/>
            <person name="Lee J.H."/>
            <person name="Mock T."/>
            <person name="Rouze P."/>
            <person name="Simmons M.P."/>
            <person name="Aerts A.L."/>
            <person name="Allen A.E."/>
            <person name="Cuvelier M.L."/>
            <person name="Derelle E."/>
            <person name="Everett M.V."/>
            <person name="Foulon E."/>
            <person name="Grimwood J."/>
            <person name="Gundlach H."/>
            <person name="Henrissat B."/>
            <person name="Napoli C."/>
            <person name="McDonald S.M."/>
            <person name="Parker M.S."/>
            <person name="Rombauts S."/>
            <person name="Salamov A."/>
            <person name="Von Dassow P."/>
            <person name="Badger J.H."/>
            <person name="Coutinho P.M."/>
            <person name="Demir E."/>
            <person name="Dubchak I."/>
            <person name="Gentemann C."/>
            <person name="Eikrem W."/>
            <person name="Gready J.E."/>
            <person name="John U."/>
            <person name="Lanier W."/>
            <person name="Lindquist E.A."/>
            <person name="Lucas S."/>
            <person name="Mayer K.F."/>
            <person name="Moreau H."/>
            <person name="Not F."/>
            <person name="Otillar R."/>
            <person name="Panaud O."/>
            <person name="Pangilinan J."/>
            <person name="Paulsen I."/>
            <person name="Piegu B."/>
            <person name="Poliakov A."/>
            <person name="Robbens S."/>
            <person name="Schmutz J."/>
            <person name="Toulza E."/>
            <person name="Wyss T."/>
            <person name="Zelensky A."/>
            <person name="Zhou K."/>
            <person name="Armbrust E.V."/>
            <person name="Bhattacharya D."/>
            <person name="Goodenough U.W."/>
            <person name="Van de Peer Y."/>
            <person name="Grigoriev I.V."/>
        </authorList>
    </citation>
    <scope>NUCLEOTIDE SEQUENCE [LARGE SCALE GENOMIC DNA]</scope>
    <source>
        <strain evidence="4">RCC299 / NOUM17</strain>
    </source>
</reference>
<dbReference type="PROSITE" id="PS51688">
    <property type="entry name" value="ICA"/>
    <property type="match status" value="1"/>
</dbReference>
<gene>
    <name evidence="3" type="ORF">MICPUN_107881</name>
</gene>
<dbReference type="OMA" id="ATFTHTA"/>
<dbReference type="eggNOG" id="ENOG502QSRN">
    <property type="taxonomic scope" value="Eukaryota"/>
</dbReference>
<dbReference type="Gene3D" id="1.10.10.10">
    <property type="entry name" value="Winged helix-like DNA-binding domain superfamily/Winged helix DNA-binding domain"/>
    <property type="match status" value="1"/>
</dbReference>
<evidence type="ECO:0000313" key="4">
    <source>
        <dbReference type="Proteomes" id="UP000002009"/>
    </source>
</evidence>
<organism evidence="3 4">
    <name type="scientific">Micromonas commoda (strain RCC299 / NOUM17 / CCMP2709)</name>
    <name type="common">Picoplanktonic green alga</name>
    <dbReference type="NCBI Taxonomy" id="296587"/>
    <lineage>
        <taxon>Eukaryota</taxon>
        <taxon>Viridiplantae</taxon>
        <taxon>Chlorophyta</taxon>
        <taxon>Mamiellophyceae</taxon>
        <taxon>Mamiellales</taxon>
        <taxon>Mamiellaceae</taxon>
        <taxon>Micromonas</taxon>
    </lineage>
</organism>